<dbReference type="PANTHER" id="PTHR15454">
    <property type="entry name" value="NISCHARIN RELATED"/>
    <property type="match status" value="1"/>
</dbReference>
<evidence type="ECO:0000256" key="3">
    <source>
        <dbReference type="SAM" id="MobiDB-lite"/>
    </source>
</evidence>
<dbReference type="InterPro" id="IPR032675">
    <property type="entry name" value="LRR_dom_sf"/>
</dbReference>
<dbReference type="PANTHER" id="PTHR15454:SF56">
    <property type="entry name" value="PROTEIN PHOSPHATASE 1 REGULATORY SUBUNIT 7-RELATED"/>
    <property type="match status" value="1"/>
</dbReference>
<feature type="region of interest" description="Disordered" evidence="3">
    <location>
        <begin position="465"/>
        <end position="494"/>
    </location>
</feature>
<protein>
    <submittedName>
        <fullName evidence="4">Cell wall surface anchor family protein, related</fullName>
    </submittedName>
</protein>
<feature type="compositionally biased region" description="Acidic residues" evidence="3">
    <location>
        <begin position="467"/>
        <end position="477"/>
    </location>
</feature>
<accession>A0A0F7UAF5</accession>
<evidence type="ECO:0000313" key="4">
    <source>
        <dbReference type="EMBL" id="CEL66848.1"/>
    </source>
</evidence>
<dbReference type="SUPFAM" id="SSF52058">
    <property type="entry name" value="L domain-like"/>
    <property type="match status" value="1"/>
</dbReference>
<dbReference type="AlphaFoldDB" id="A0A0F7UAF5"/>
<proteinExistence type="predicted"/>
<dbReference type="GO" id="GO:0005737">
    <property type="term" value="C:cytoplasm"/>
    <property type="evidence" value="ECO:0007669"/>
    <property type="project" value="TreeGrafter"/>
</dbReference>
<evidence type="ECO:0000256" key="1">
    <source>
        <dbReference type="ARBA" id="ARBA00022614"/>
    </source>
</evidence>
<evidence type="ECO:0000256" key="2">
    <source>
        <dbReference type="ARBA" id="ARBA00022737"/>
    </source>
</evidence>
<sequence length="721" mass="81940">MHLSLEASTVPYHGLVVLRDGFCGLSEVADLQFLDASFNRITTLGSHLRGLSQLHTLRIASNRLRTLSGLHHASGVVELHAPGNRIEELGRGLRDSLKLQRVNLASNRVRDLSEVFHLALLPELVELHMADLDFNTSPNPVCKMKNFETFCIFHLPHLQIFNKTRLDAKIVQVVCQIYTRKQLYYTTRLRLLRRRFVAATTEANRLHEANWKAKKSLLREVQDQVLSQSPVSVLSTKQRLKAQSVKIVEEALRESLVVKHMVVDRMDELKQRAERSLLWEHESAGNVFLERGTPSHDWYKDVVQLISSRFHLKEFHPLSLKGVQVKAVTKIHNRLLELRFNEHHGRLVEGGGARSEVLFYGVDPAAPQEVHCSFFKTEMSSAGAREVLRANEEWNLFTEDGCVTAEGMDWVFEKDAMLFPPGELLICRAIIHEPTLSCLMVDDDHVCGPSVLWQKKPIDSLVSYTDATEEDDDEDEDGIRRKTPPQAHRSTASYRYREGRPHDKYWWILSPDVVLPLYHVVIEYVTEKRSFGLPWSGRLLHSEMRDAERLDSRSSAAAQSPPWSSADTPSRRGPLGPAACSADGCAEEHVTVGEFLEILKSQNSLSQRLSQTEPSAFGNRPAYRTQRPPLGGRGVLDDETLWGPDGEELRRLLNVNSPNDFRSMTAITLPDAGLLAIEPSFLQRACELRVRTRSREHRRVKNEPVLILFLPILLMRFSVFL</sequence>
<reference evidence="4" key="1">
    <citation type="journal article" date="2015" name="PLoS ONE">
        <title>Comprehensive Evaluation of Toxoplasma gondii VEG and Neospora caninum LIV Genomes with Tachyzoite Stage Transcriptome and Proteome Defines Novel Transcript Features.</title>
        <authorList>
            <person name="Ramaprasad A."/>
            <person name="Mourier T."/>
            <person name="Naeem R."/>
            <person name="Malas T.B."/>
            <person name="Moussa E."/>
            <person name="Panigrahi A."/>
            <person name="Vermont S.J."/>
            <person name="Otto T.D."/>
            <person name="Wastling J."/>
            <person name="Pain A."/>
        </authorList>
    </citation>
    <scope>NUCLEOTIDE SEQUENCE</scope>
    <source>
        <strain evidence="4">Liverpool</strain>
    </source>
</reference>
<dbReference type="EMBL" id="LN714482">
    <property type="protein sequence ID" value="CEL66848.1"/>
    <property type="molecule type" value="Genomic_DNA"/>
</dbReference>
<dbReference type="Gene3D" id="3.80.10.10">
    <property type="entry name" value="Ribonuclease Inhibitor"/>
    <property type="match status" value="1"/>
</dbReference>
<gene>
    <name evidence="4" type="ORF">BN1204_026560</name>
</gene>
<keyword evidence="1" id="KW-0433">Leucine-rich repeat</keyword>
<keyword evidence="2" id="KW-0677">Repeat</keyword>
<feature type="region of interest" description="Disordered" evidence="3">
    <location>
        <begin position="609"/>
        <end position="635"/>
    </location>
</feature>
<organism evidence="4">
    <name type="scientific">Neospora caninum (strain Liverpool)</name>
    <dbReference type="NCBI Taxonomy" id="572307"/>
    <lineage>
        <taxon>Eukaryota</taxon>
        <taxon>Sar</taxon>
        <taxon>Alveolata</taxon>
        <taxon>Apicomplexa</taxon>
        <taxon>Conoidasida</taxon>
        <taxon>Coccidia</taxon>
        <taxon>Eucoccidiorida</taxon>
        <taxon>Eimeriorina</taxon>
        <taxon>Sarcocystidae</taxon>
        <taxon>Neospora</taxon>
    </lineage>
</organism>
<feature type="region of interest" description="Disordered" evidence="3">
    <location>
        <begin position="550"/>
        <end position="582"/>
    </location>
</feature>
<name>A0A0F7UAF5_NEOCL</name>
<feature type="compositionally biased region" description="Low complexity" evidence="3">
    <location>
        <begin position="553"/>
        <end position="566"/>
    </location>
</feature>